<dbReference type="InterPro" id="IPR037883">
    <property type="entry name" value="Knr4/Smi1-like_sf"/>
</dbReference>
<name>A0A841BI70_9ACTN</name>
<comment type="caution">
    <text evidence="2">The sequence shown here is derived from an EMBL/GenBank/DDBJ whole genome shotgun (WGS) entry which is preliminary data.</text>
</comment>
<gene>
    <name evidence="2" type="ORF">F4553_000694</name>
</gene>
<dbReference type="PANTHER" id="PTHR47432:SF1">
    <property type="entry name" value="CELL WALL ASSEMBLY REGULATOR SMI1"/>
    <property type="match status" value="1"/>
</dbReference>
<evidence type="ECO:0000259" key="1">
    <source>
        <dbReference type="SMART" id="SM00860"/>
    </source>
</evidence>
<dbReference type="SMART" id="SM00860">
    <property type="entry name" value="SMI1_KNR4"/>
    <property type="match status" value="1"/>
</dbReference>
<reference evidence="2 3" key="1">
    <citation type="submission" date="2020-08" db="EMBL/GenBank/DDBJ databases">
        <title>Sequencing the genomes of 1000 actinobacteria strains.</title>
        <authorList>
            <person name="Klenk H.-P."/>
        </authorList>
    </citation>
    <scope>NUCLEOTIDE SEQUENCE [LARGE SCALE GENOMIC DNA]</scope>
    <source>
        <strain evidence="2 3">DSM 45362</strain>
    </source>
</reference>
<protein>
    <submittedName>
        <fullName evidence="2">Cell wall assembly regulator SMI1</fullName>
    </submittedName>
</protein>
<dbReference type="Proteomes" id="UP000587527">
    <property type="component" value="Unassembled WGS sequence"/>
</dbReference>
<accession>A0A841BI70</accession>
<dbReference type="RefSeq" id="WP_184831894.1">
    <property type="nucleotide sequence ID" value="NZ_JACHMN010000001.1"/>
</dbReference>
<sequence>MPLFQPDAWRPFVMALRSTIPPGVREAEFRGTLARGSFGGSIAYDGDTRRAGLDLDRGDRPMDALRPLSALVDGAPVAVRAVADESGAATVSIVAASPQLTFGMGHDILETVLLVAGADPEPYRRVPVRHDGAAVSPGADPAAVTALVGRLLPAAQPADPSALAAAESGLGARLPDDVRALYLAAGSGELIMQPTDEDLFYGFQIMPLDDAAARSYLEPPQRYLSWAYGATEAVAPDPHERVQALATSPAWFVIGDDWGGNLYVVDLAPGPQGTVGQVLFVDHETTMGASWVAPSLTELLTRRPAGMSGPGPQGALVVRVGPRSGKTVADVRPETEVLFTGSALEPVDLSPLAGHGRLRTLVGGAGTIADLAAITGLPALEYLQLDIAGWQELIRAGQVPPNLLAAGLIGRADWAATVEVVNDLLAAWDLPAIEVTEIRPM</sequence>
<feature type="domain" description="Knr4/Smi1-like" evidence="1">
    <location>
        <begin position="157"/>
        <end position="302"/>
    </location>
</feature>
<dbReference type="Gene3D" id="3.40.1580.10">
    <property type="entry name" value="SMI1/KNR4-like"/>
    <property type="match status" value="1"/>
</dbReference>
<dbReference type="AlphaFoldDB" id="A0A841BI70"/>
<evidence type="ECO:0000313" key="2">
    <source>
        <dbReference type="EMBL" id="MBB5867315.1"/>
    </source>
</evidence>
<proteinExistence type="predicted"/>
<dbReference type="Pfam" id="PF09346">
    <property type="entry name" value="SMI1_KNR4"/>
    <property type="match status" value="1"/>
</dbReference>
<dbReference type="PANTHER" id="PTHR47432">
    <property type="entry name" value="CELL WALL ASSEMBLY REGULATOR SMI1"/>
    <property type="match status" value="1"/>
</dbReference>
<keyword evidence="3" id="KW-1185">Reference proteome</keyword>
<evidence type="ECO:0000313" key="3">
    <source>
        <dbReference type="Proteomes" id="UP000587527"/>
    </source>
</evidence>
<organism evidence="2 3">
    <name type="scientific">Allocatelliglobosispora scoriae</name>
    <dbReference type="NCBI Taxonomy" id="643052"/>
    <lineage>
        <taxon>Bacteria</taxon>
        <taxon>Bacillati</taxon>
        <taxon>Actinomycetota</taxon>
        <taxon>Actinomycetes</taxon>
        <taxon>Micromonosporales</taxon>
        <taxon>Micromonosporaceae</taxon>
        <taxon>Allocatelliglobosispora</taxon>
    </lineage>
</organism>
<dbReference type="InterPro" id="IPR051873">
    <property type="entry name" value="KNR4/SMI1_regulator"/>
</dbReference>
<dbReference type="SUPFAM" id="SSF160631">
    <property type="entry name" value="SMI1/KNR4-like"/>
    <property type="match status" value="1"/>
</dbReference>
<dbReference type="InterPro" id="IPR018958">
    <property type="entry name" value="Knr4/Smi1-like_dom"/>
</dbReference>
<dbReference type="EMBL" id="JACHMN010000001">
    <property type="protein sequence ID" value="MBB5867315.1"/>
    <property type="molecule type" value="Genomic_DNA"/>
</dbReference>